<name>A0A972SR29_9BURK</name>
<keyword evidence="2" id="KW-1185">Reference proteome</keyword>
<organism evidence="1 2">
    <name type="scientific">Paraburkholderia elongata</name>
    <dbReference type="NCBI Taxonomy" id="2675747"/>
    <lineage>
        <taxon>Bacteria</taxon>
        <taxon>Pseudomonadati</taxon>
        <taxon>Pseudomonadota</taxon>
        <taxon>Betaproteobacteria</taxon>
        <taxon>Burkholderiales</taxon>
        <taxon>Burkholderiaceae</taxon>
        <taxon>Paraburkholderia</taxon>
    </lineage>
</organism>
<gene>
    <name evidence="1" type="ORF">GNZ13_39180</name>
</gene>
<dbReference type="RefSeq" id="WP_172175291.1">
    <property type="nucleotide sequence ID" value="NZ_WOEZ01000221.1"/>
</dbReference>
<accession>A0A972SR29</accession>
<proteinExistence type="predicted"/>
<dbReference type="Proteomes" id="UP000655523">
    <property type="component" value="Unassembled WGS sequence"/>
</dbReference>
<dbReference type="AlphaFoldDB" id="A0A972SR29"/>
<dbReference type="EMBL" id="WOEZ01000221">
    <property type="protein sequence ID" value="NPT60420.1"/>
    <property type="molecule type" value="Genomic_DNA"/>
</dbReference>
<sequence>MIATQVVMRNSDETFLRFLALIGRETWKREIDSIDKSQQQYPFVGAYRRDQYQLIHELERYAEIHASNGAVLERDIVARKLDYAVDFMTRTLSLVDMCDSDSQKNFVARVKGALRDLRALRGLELEMNTASHYTNLGYRVRWCELDDYTPETSTYDLLVEDTQIGGLEIECKSFMEDTGQEIGRESAREVWGALVKAMPQVLENLSVGLGVSISVRGHFESVLKSATQRAMLAKRMLPDLSRVAGAEDIASTISTEYLDGVTVRIQQFDPLHLADLDLRNRTFGARQRSRRIFGQVTNTTWLDGTTFFCEPSRRGGGAVIAALRSEEKDQFVEKVTRTAKEAAKRQLTGQRPGLLVLGLPVSSDELAQSSRLRLDAIAKRVFASEGCQHVTGVWFVAQSRPLSQGFRSRQMGSTIYRCMREDFVG</sequence>
<evidence type="ECO:0000313" key="2">
    <source>
        <dbReference type="Proteomes" id="UP000655523"/>
    </source>
</evidence>
<reference evidence="1 2" key="1">
    <citation type="submission" date="2019-11" db="EMBL/GenBank/DDBJ databases">
        <title>Metabolism of dissolved organic matter in forest soils.</title>
        <authorList>
            <person name="Cyle K.T."/>
            <person name="Wilhelm R.C."/>
            <person name="Martinez C.E."/>
        </authorList>
    </citation>
    <scope>NUCLEOTIDE SEQUENCE [LARGE SCALE GENOMIC DNA]</scope>
    <source>
        <strain evidence="1 2">5N</strain>
    </source>
</reference>
<protein>
    <submittedName>
        <fullName evidence="1">Uncharacterized protein</fullName>
    </submittedName>
</protein>
<comment type="caution">
    <text evidence="1">The sequence shown here is derived from an EMBL/GenBank/DDBJ whole genome shotgun (WGS) entry which is preliminary data.</text>
</comment>
<evidence type="ECO:0000313" key="1">
    <source>
        <dbReference type="EMBL" id="NPT60420.1"/>
    </source>
</evidence>